<dbReference type="InterPro" id="IPR002213">
    <property type="entry name" value="UDP_glucos_trans"/>
</dbReference>
<dbReference type="PANTHER" id="PTHR11926">
    <property type="entry name" value="GLUCOSYL/GLUCURONOSYL TRANSFERASES"/>
    <property type="match status" value="1"/>
</dbReference>
<name>A0AAW2PBY8_9LAMI</name>
<evidence type="ECO:0000256" key="1">
    <source>
        <dbReference type="ARBA" id="ARBA00009995"/>
    </source>
</evidence>
<dbReference type="GO" id="GO:0080044">
    <property type="term" value="F:quercetin 7-O-glucosyltransferase activity"/>
    <property type="evidence" value="ECO:0007669"/>
    <property type="project" value="TreeGrafter"/>
</dbReference>
<comment type="similarity">
    <text evidence="1 4">Belongs to the UDP-glycosyltransferase family.</text>
</comment>
<comment type="catalytic activity">
    <reaction evidence="3">
        <text>7-deoxyloganetin + UDP-alpha-D-glucose = 7-deoxyloganin + UDP + H(+)</text>
        <dbReference type="Rhea" id="RHEA:39899"/>
        <dbReference type="ChEBI" id="CHEBI:15378"/>
        <dbReference type="ChEBI" id="CHEBI:18370"/>
        <dbReference type="ChEBI" id="CHEBI:58223"/>
        <dbReference type="ChEBI" id="CHEBI:58885"/>
        <dbReference type="ChEBI" id="CHEBI:76849"/>
        <dbReference type="EC" id="2.4.1.324"/>
    </reaction>
</comment>
<gene>
    <name evidence="6" type="ORF">Scaly_1617100</name>
</gene>
<dbReference type="Pfam" id="PF00201">
    <property type="entry name" value="UDPGT"/>
    <property type="match status" value="1"/>
</dbReference>
<dbReference type="AlphaFoldDB" id="A0AAW2PBY8"/>
<dbReference type="PROSITE" id="PS00375">
    <property type="entry name" value="UDPGT"/>
    <property type="match status" value="1"/>
</dbReference>
<evidence type="ECO:0000256" key="5">
    <source>
        <dbReference type="RuleBase" id="RU362057"/>
    </source>
</evidence>
<dbReference type="PANTHER" id="PTHR11926:SF1439">
    <property type="entry name" value="GLYCOSYLTRANSFERASE"/>
    <property type="match status" value="1"/>
</dbReference>
<dbReference type="Gene3D" id="3.40.50.2000">
    <property type="entry name" value="Glycogen Phosphorylase B"/>
    <property type="match status" value="2"/>
</dbReference>
<evidence type="ECO:0000313" key="6">
    <source>
        <dbReference type="EMBL" id="KAL0352284.1"/>
    </source>
</evidence>
<dbReference type="FunFam" id="3.40.50.2000:FF:000027">
    <property type="entry name" value="Glycosyltransferase"/>
    <property type="match status" value="1"/>
</dbReference>
<accession>A0AAW2PBY8</accession>
<sequence>MGSLKTQKPHVVLVPYPSQGHVTPFMTLAKLLHARGFYVTFVNTEFNHGRLIRSRGRESVAGLPDFRFETIPDGLPPSLEDATQDVPALCDSTRKNCLGPFRELLSRLGATPNVPPVSCVVSDGVMSFAVRAAEEIGVPEVQFWTASVCSFIGYLNFREIVRRGISPFKNENFVKDGSLDKEIDWIPGMRNVRLKDMPSFVRTTDIDDILLNYLGDEAQNCLKASAIIINTFSDLEREVLNAIAPLSPPIYVVGPLTLLSRSISKGQASEFRPSLWREDKSCLEWLDKQEENSVIYVNYGSVTLISEQHLEEFTWGLAHSNHPFLWIVRPDIAMGESAILPQEFFEETKDRCLLTSWCPQEEVLSHPSVAVFLSHCGWNSTLESLSAGVPILCWPFFAEQQTNCRYMCMEWETGVEVDHEVKRDEIAMLVRDVMEGEKGKKMKAKALEWKEKAKEATRIGGSSYHDFDRFVEEALTDYALRPRVL</sequence>
<comment type="caution">
    <text evidence="6">The sequence shown here is derived from an EMBL/GenBank/DDBJ whole genome shotgun (WGS) entry which is preliminary data.</text>
</comment>
<dbReference type="EC" id="2.4.1.-" evidence="5"/>
<evidence type="ECO:0000256" key="3">
    <source>
        <dbReference type="ARBA" id="ARBA00051003"/>
    </source>
</evidence>
<reference evidence="6" key="1">
    <citation type="submission" date="2020-06" db="EMBL/GenBank/DDBJ databases">
        <authorList>
            <person name="Li T."/>
            <person name="Hu X."/>
            <person name="Zhang T."/>
            <person name="Song X."/>
            <person name="Zhang H."/>
            <person name="Dai N."/>
            <person name="Sheng W."/>
            <person name="Hou X."/>
            <person name="Wei L."/>
        </authorList>
    </citation>
    <scope>NUCLEOTIDE SEQUENCE</scope>
    <source>
        <strain evidence="6">KEN8</strain>
        <tissue evidence="6">Leaf</tissue>
    </source>
</reference>
<evidence type="ECO:0000256" key="2">
    <source>
        <dbReference type="ARBA" id="ARBA00022679"/>
    </source>
</evidence>
<dbReference type="GO" id="GO:0080043">
    <property type="term" value="F:quercetin 3-O-glucosyltransferase activity"/>
    <property type="evidence" value="ECO:0007669"/>
    <property type="project" value="TreeGrafter"/>
</dbReference>
<evidence type="ECO:0000256" key="4">
    <source>
        <dbReference type="RuleBase" id="RU003718"/>
    </source>
</evidence>
<keyword evidence="4" id="KW-0328">Glycosyltransferase</keyword>
<keyword evidence="2 4" id="KW-0808">Transferase</keyword>
<dbReference type="SUPFAM" id="SSF53756">
    <property type="entry name" value="UDP-Glycosyltransferase/glycogen phosphorylase"/>
    <property type="match status" value="1"/>
</dbReference>
<proteinExistence type="inferred from homology"/>
<dbReference type="InterPro" id="IPR035595">
    <property type="entry name" value="UDP_glycos_trans_CS"/>
</dbReference>
<dbReference type="FunFam" id="3.40.50.2000:FF:000055">
    <property type="entry name" value="Glycosyltransferase"/>
    <property type="match status" value="1"/>
</dbReference>
<protein>
    <recommendedName>
        <fullName evidence="5">Glycosyltransferase</fullName>
        <ecNumber evidence="5">2.4.1.-</ecNumber>
    </recommendedName>
</protein>
<dbReference type="EMBL" id="JACGWM010000009">
    <property type="protein sequence ID" value="KAL0352284.1"/>
    <property type="molecule type" value="Genomic_DNA"/>
</dbReference>
<reference evidence="6" key="2">
    <citation type="journal article" date="2024" name="Plant">
        <title>Genomic evolution and insights into agronomic trait innovations of Sesamum species.</title>
        <authorList>
            <person name="Miao H."/>
            <person name="Wang L."/>
            <person name="Qu L."/>
            <person name="Liu H."/>
            <person name="Sun Y."/>
            <person name="Le M."/>
            <person name="Wang Q."/>
            <person name="Wei S."/>
            <person name="Zheng Y."/>
            <person name="Lin W."/>
            <person name="Duan Y."/>
            <person name="Cao H."/>
            <person name="Xiong S."/>
            <person name="Wang X."/>
            <person name="Wei L."/>
            <person name="Li C."/>
            <person name="Ma Q."/>
            <person name="Ju M."/>
            <person name="Zhao R."/>
            <person name="Li G."/>
            <person name="Mu C."/>
            <person name="Tian Q."/>
            <person name="Mei H."/>
            <person name="Zhang T."/>
            <person name="Gao T."/>
            <person name="Zhang H."/>
        </authorList>
    </citation>
    <scope>NUCLEOTIDE SEQUENCE</scope>
    <source>
        <strain evidence="6">KEN8</strain>
    </source>
</reference>
<organism evidence="6">
    <name type="scientific">Sesamum calycinum</name>
    <dbReference type="NCBI Taxonomy" id="2727403"/>
    <lineage>
        <taxon>Eukaryota</taxon>
        <taxon>Viridiplantae</taxon>
        <taxon>Streptophyta</taxon>
        <taxon>Embryophyta</taxon>
        <taxon>Tracheophyta</taxon>
        <taxon>Spermatophyta</taxon>
        <taxon>Magnoliopsida</taxon>
        <taxon>eudicotyledons</taxon>
        <taxon>Gunneridae</taxon>
        <taxon>Pentapetalae</taxon>
        <taxon>asterids</taxon>
        <taxon>lamiids</taxon>
        <taxon>Lamiales</taxon>
        <taxon>Pedaliaceae</taxon>
        <taxon>Sesamum</taxon>
    </lineage>
</organism>
<dbReference type="CDD" id="cd03784">
    <property type="entry name" value="GT1_Gtf-like"/>
    <property type="match status" value="1"/>
</dbReference>